<keyword evidence="2" id="KW-0597">Phosphoprotein</keyword>
<evidence type="ECO:0000256" key="3">
    <source>
        <dbReference type="SAM" id="MobiDB-lite"/>
    </source>
</evidence>
<evidence type="ECO:0000256" key="1">
    <source>
        <dbReference type="ARBA" id="ARBA00022450"/>
    </source>
</evidence>
<dbReference type="InterPro" id="IPR045851">
    <property type="entry name" value="AMP-bd_C_sf"/>
</dbReference>
<reference evidence="4" key="1">
    <citation type="submission" date="2021-02" db="EMBL/GenBank/DDBJ databases">
        <authorList>
            <person name="Dougan E. K."/>
            <person name="Rhodes N."/>
            <person name="Thang M."/>
            <person name="Chan C."/>
        </authorList>
    </citation>
    <scope>NUCLEOTIDE SEQUENCE</scope>
</reference>
<feature type="non-terminal residue" evidence="4">
    <location>
        <position position="497"/>
    </location>
</feature>
<evidence type="ECO:0000313" key="4">
    <source>
        <dbReference type="EMBL" id="CAE8635136.1"/>
    </source>
</evidence>
<comment type="caution">
    <text evidence="4">The sequence shown here is derived from an EMBL/GenBank/DDBJ whole genome shotgun (WGS) entry which is preliminary data.</text>
</comment>
<accession>A0A813HC71</accession>
<dbReference type="PANTHER" id="PTHR44845">
    <property type="entry name" value="CARRIER DOMAIN-CONTAINING PROTEIN"/>
    <property type="match status" value="1"/>
</dbReference>
<keyword evidence="5" id="KW-1185">Reference proteome</keyword>
<dbReference type="Proteomes" id="UP000654075">
    <property type="component" value="Unassembled WGS sequence"/>
</dbReference>
<feature type="region of interest" description="Disordered" evidence="3">
    <location>
        <begin position="232"/>
        <end position="254"/>
    </location>
</feature>
<feature type="compositionally biased region" description="Acidic residues" evidence="3">
    <location>
        <begin position="239"/>
        <end position="252"/>
    </location>
</feature>
<dbReference type="EMBL" id="CAJNNV010031245">
    <property type="protein sequence ID" value="CAE8635136.1"/>
    <property type="molecule type" value="Genomic_DNA"/>
</dbReference>
<proteinExistence type="predicted"/>
<protein>
    <submittedName>
        <fullName evidence="4">Uncharacterized protein</fullName>
    </submittedName>
</protein>
<organism evidence="4 5">
    <name type="scientific">Polarella glacialis</name>
    <name type="common">Dinoflagellate</name>
    <dbReference type="NCBI Taxonomy" id="89957"/>
    <lineage>
        <taxon>Eukaryota</taxon>
        <taxon>Sar</taxon>
        <taxon>Alveolata</taxon>
        <taxon>Dinophyceae</taxon>
        <taxon>Suessiales</taxon>
        <taxon>Suessiaceae</taxon>
        <taxon>Polarella</taxon>
    </lineage>
</organism>
<dbReference type="AlphaFoldDB" id="A0A813HC71"/>
<gene>
    <name evidence="4" type="ORF">PGLA1383_LOCUS50737</name>
</gene>
<evidence type="ECO:0000256" key="2">
    <source>
        <dbReference type="ARBA" id="ARBA00022553"/>
    </source>
</evidence>
<dbReference type="Gene3D" id="3.30.300.30">
    <property type="match status" value="1"/>
</dbReference>
<keyword evidence="1" id="KW-0596">Phosphopantetheine</keyword>
<dbReference type="PANTHER" id="PTHR44845:SF6">
    <property type="entry name" value="BETA-ALANINE-ACTIVATING ENZYME"/>
    <property type="match status" value="1"/>
</dbReference>
<dbReference type="SUPFAM" id="SSF56801">
    <property type="entry name" value="Acetyl-CoA synthetase-like"/>
    <property type="match status" value="1"/>
</dbReference>
<name>A0A813HC71_POLGL</name>
<evidence type="ECO:0000313" key="5">
    <source>
        <dbReference type="Proteomes" id="UP000654075"/>
    </source>
</evidence>
<sequence>MEPDQGSFGEAYDSDAVMLDFFRSNNNHINNSKDNNNFNKNKNKATTDIELEQHSFGEFYDSDAELDDFLDYHASREENAVNKSSSQNYTITLHARETHDGFVLSCTEMAGEEVFSCKLLRQPTCDDLHVTLARRVQVNSDQLQLAFPDGQLFAWPSGQPPADDVSVATVIRANLLCRRPPSMFGAVWLAFGVNCQDSDSVFLRHPRATKVEAMQDAQEVMLEHREEYATRIADGDIQGSDDEQDSSDDEDTRPEAYIIRDGYREYVGCLTEQGFTALCAADGNIQGDVFDFVKQLLELKAKMGRSRFTVALAMKRILRSSSSSITGSVLAFAFLPEWPMVTSGYVDLQNGGATPAAAPFREVDGVRYFCTRDLVRRASCGRIEFRGRADMTAKERGKWVDLLAVEEALQSLDGVTEAAMLPDPSGGSEPQGFLVLRAGNGLAAAEVRAAARAVLPRGAQLHILDHLPRHPVTRKVDARRLTAMVKRAGESWPLDPE</sequence>